<dbReference type="InterPro" id="IPR000465">
    <property type="entry name" value="XPA/RAD14"/>
</dbReference>
<dbReference type="AlphaFoldDB" id="C1EF71"/>
<keyword evidence="3" id="KW-0539">Nucleus</keyword>
<dbReference type="PROSITE" id="PS50181">
    <property type="entry name" value="FBOX"/>
    <property type="match status" value="1"/>
</dbReference>
<dbReference type="EMBL" id="CP001331">
    <property type="protein sequence ID" value="ACO66798.1"/>
    <property type="molecule type" value="Genomic_DNA"/>
</dbReference>
<evidence type="ECO:0000259" key="5">
    <source>
        <dbReference type="PROSITE" id="PS50181"/>
    </source>
</evidence>
<dbReference type="GeneID" id="8248713"/>
<keyword evidence="2" id="KW-0862">Zinc</keyword>
<dbReference type="PANTHER" id="PTHR10142:SF0">
    <property type="entry name" value="DNA REPAIR PROTEIN COMPLEMENTING XP-A CELLS"/>
    <property type="match status" value="1"/>
</dbReference>
<dbReference type="GO" id="GO:1901255">
    <property type="term" value="P:nucleotide-excision repair involved in interstrand cross-link repair"/>
    <property type="evidence" value="ECO:0007669"/>
    <property type="project" value="TreeGrafter"/>
</dbReference>
<dbReference type="InParanoid" id="C1EF71"/>
<keyword evidence="7" id="KW-1185">Reference proteome</keyword>
<accession>C1EF71</accession>
<evidence type="ECO:0000256" key="2">
    <source>
        <dbReference type="ARBA" id="ARBA00022833"/>
    </source>
</evidence>
<name>C1EF71_MICCC</name>
<dbReference type="GO" id="GO:0000110">
    <property type="term" value="C:nucleotide-excision repair factor 1 complex"/>
    <property type="evidence" value="ECO:0007669"/>
    <property type="project" value="TreeGrafter"/>
</dbReference>
<dbReference type="SUPFAM" id="SSF46955">
    <property type="entry name" value="Putative DNA-binding domain"/>
    <property type="match status" value="1"/>
</dbReference>
<protein>
    <recommendedName>
        <fullName evidence="5">F-box domain-containing protein</fullName>
    </recommendedName>
</protein>
<dbReference type="CDD" id="cd09917">
    <property type="entry name" value="F-box_SF"/>
    <property type="match status" value="1"/>
</dbReference>
<gene>
    <name evidence="6" type="ORF">MICPUN_63685</name>
</gene>
<dbReference type="Proteomes" id="UP000002009">
    <property type="component" value="Chromosome 13"/>
</dbReference>
<dbReference type="InterPro" id="IPR036047">
    <property type="entry name" value="F-box-like_dom_sf"/>
</dbReference>
<evidence type="ECO:0000313" key="7">
    <source>
        <dbReference type="Proteomes" id="UP000002009"/>
    </source>
</evidence>
<organism evidence="6 7">
    <name type="scientific">Micromonas commoda (strain RCC299 / NOUM17 / CCMP2709)</name>
    <name type="common">Picoplanktonic green alga</name>
    <dbReference type="NCBI Taxonomy" id="296587"/>
    <lineage>
        <taxon>Eukaryota</taxon>
        <taxon>Viridiplantae</taxon>
        <taxon>Chlorophyta</taxon>
        <taxon>Mamiellophyceae</taxon>
        <taxon>Mamiellales</taxon>
        <taxon>Mamiellaceae</taxon>
        <taxon>Micromonas</taxon>
    </lineage>
</organism>
<dbReference type="OrthoDB" id="68328at2759"/>
<feature type="compositionally biased region" description="Basic residues" evidence="4">
    <location>
        <begin position="1"/>
        <end position="10"/>
    </location>
</feature>
<dbReference type="KEGG" id="mis:MICPUN_63685"/>
<dbReference type="CDD" id="cd21075">
    <property type="entry name" value="DBD_XPA-like"/>
    <property type="match status" value="1"/>
</dbReference>
<feature type="compositionally biased region" description="Gly residues" evidence="4">
    <location>
        <begin position="176"/>
        <end position="186"/>
    </location>
</feature>
<dbReference type="RefSeq" id="XP_002505540.1">
    <property type="nucleotide sequence ID" value="XM_002505494.1"/>
</dbReference>
<comment type="subcellular location">
    <subcellularLocation>
        <location evidence="1">Nucleus</location>
    </subcellularLocation>
</comment>
<dbReference type="GO" id="GO:0000715">
    <property type="term" value="P:nucleotide-excision repair, DNA damage recognition"/>
    <property type="evidence" value="ECO:0007669"/>
    <property type="project" value="TreeGrafter"/>
</dbReference>
<dbReference type="InterPro" id="IPR037129">
    <property type="entry name" value="XPA_sf"/>
</dbReference>
<dbReference type="Gene3D" id="3.90.530.10">
    <property type="entry name" value="XPA C-terminal domain"/>
    <property type="match status" value="1"/>
</dbReference>
<dbReference type="SUPFAM" id="SSF81383">
    <property type="entry name" value="F-box domain"/>
    <property type="match status" value="1"/>
</dbReference>
<sequence length="327" mass="36543">MAPKRKRKPRATPVVDDDGNDDAPSTSTAPSSPRVGLEHLPVPVLELILRRLDHDSLFTCAFVCKAWRDTLTRDLAGATPEVWRTRLTEFVDANSDALCALDKDAARKPGAFGNPMSAEEWNSAERRKVRAYYAPLLAARTMCAPPTSGEELHFMHVHSGLTPTTRPGPVGDDADGGGLGADGGGASASDPEDQFAALDPLSLYKNLYEESCYDCREMKRRDDITRNATWRCTAGSLRVRLCKSCSELYAYKPRGRMRLVTFTRCKDDWCLRPKDLEGLPYGLDTNPENASWAPMKLYRRVDVVERALARWKSRARLEAELKRRALR</sequence>
<dbReference type="GO" id="GO:0006284">
    <property type="term" value="P:base-excision repair"/>
    <property type="evidence" value="ECO:0007669"/>
    <property type="project" value="TreeGrafter"/>
</dbReference>
<evidence type="ECO:0000313" key="6">
    <source>
        <dbReference type="EMBL" id="ACO66798.1"/>
    </source>
</evidence>
<dbReference type="Pfam" id="PF00646">
    <property type="entry name" value="F-box"/>
    <property type="match status" value="1"/>
</dbReference>
<dbReference type="InterPro" id="IPR022656">
    <property type="entry name" value="XPA_C"/>
</dbReference>
<dbReference type="Gene3D" id="1.20.1280.50">
    <property type="match status" value="1"/>
</dbReference>
<proteinExistence type="predicted"/>
<dbReference type="InterPro" id="IPR001810">
    <property type="entry name" value="F-box_dom"/>
</dbReference>
<dbReference type="STRING" id="296587.C1EF71"/>
<dbReference type="Pfam" id="PF05181">
    <property type="entry name" value="XPA_C"/>
    <property type="match status" value="1"/>
</dbReference>
<evidence type="ECO:0000256" key="1">
    <source>
        <dbReference type="ARBA" id="ARBA00004123"/>
    </source>
</evidence>
<dbReference type="GO" id="GO:0070914">
    <property type="term" value="P:UV-damage excision repair"/>
    <property type="evidence" value="ECO:0007669"/>
    <property type="project" value="TreeGrafter"/>
</dbReference>
<evidence type="ECO:0000256" key="4">
    <source>
        <dbReference type="SAM" id="MobiDB-lite"/>
    </source>
</evidence>
<evidence type="ECO:0000256" key="3">
    <source>
        <dbReference type="ARBA" id="ARBA00023242"/>
    </source>
</evidence>
<dbReference type="InterPro" id="IPR009061">
    <property type="entry name" value="DNA-bd_dom_put_sf"/>
</dbReference>
<reference evidence="6 7" key="1">
    <citation type="journal article" date="2009" name="Science">
        <title>Green evolution and dynamic adaptations revealed by genomes of the marine picoeukaryotes Micromonas.</title>
        <authorList>
            <person name="Worden A.Z."/>
            <person name="Lee J.H."/>
            <person name="Mock T."/>
            <person name="Rouze P."/>
            <person name="Simmons M.P."/>
            <person name="Aerts A.L."/>
            <person name="Allen A.E."/>
            <person name="Cuvelier M.L."/>
            <person name="Derelle E."/>
            <person name="Everett M.V."/>
            <person name="Foulon E."/>
            <person name="Grimwood J."/>
            <person name="Gundlach H."/>
            <person name="Henrissat B."/>
            <person name="Napoli C."/>
            <person name="McDonald S.M."/>
            <person name="Parker M.S."/>
            <person name="Rombauts S."/>
            <person name="Salamov A."/>
            <person name="Von Dassow P."/>
            <person name="Badger J.H."/>
            <person name="Coutinho P.M."/>
            <person name="Demir E."/>
            <person name="Dubchak I."/>
            <person name="Gentemann C."/>
            <person name="Eikrem W."/>
            <person name="Gready J.E."/>
            <person name="John U."/>
            <person name="Lanier W."/>
            <person name="Lindquist E.A."/>
            <person name="Lucas S."/>
            <person name="Mayer K.F."/>
            <person name="Moreau H."/>
            <person name="Not F."/>
            <person name="Otillar R."/>
            <person name="Panaud O."/>
            <person name="Pangilinan J."/>
            <person name="Paulsen I."/>
            <person name="Piegu B."/>
            <person name="Poliakov A."/>
            <person name="Robbens S."/>
            <person name="Schmutz J."/>
            <person name="Toulza E."/>
            <person name="Wyss T."/>
            <person name="Zelensky A."/>
            <person name="Zhou K."/>
            <person name="Armbrust E.V."/>
            <person name="Bhattacharya D."/>
            <person name="Goodenough U.W."/>
            <person name="Van de Peer Y."/>
            <person name="Grigoriev I.V."/>
        </authorList>
    </citation>
    <scope>NUCLEOTIDE SEQUENCE [LARGE SCALE GENOMIC DNA]</scope>
    <source>
        <strain evidence="7">RCC299 / NOUM17</strain>
    </source>
</reference>
<feature type="domain" description="F-box" evidence="5">
    <location>
        <begin position="34"/>
        <end position="86"/>
    </location>
</feature>
<dbReference type="GO" id="GO:0003684">
    <property type="term" value="F:damaged DNA binding"/>
    <property type="evidence" value="ECO:0007669"/>
    <property type="project" value="InterPro"/>
</dbReference>
<feature type="compositionally biased region" description="Low complexity" evidence="4">
    <location>
        <begin position="23"/>
        <end position="33"/>
    </location>
</feature>
<dbReference type="PANTHER" id="PTHR10142">
    <property type="entry name" value="DNA REPAIR PROTEIN COMPLEMENTING XP-A CELLS"/>
    <property type="match status" value="1"/>
</dbReference>
<feature type="region of interest" description="Disordered" evidence="4">
    <location>
        <begin position="1"/>
        <end position="36"/>
    </location>
</feature>
<feature type="region of interest" description="Disordered" evidence="4">
    <location>
        <begin position="160"/>
        <end position="190"/>
    </location>
</feature>